<name>A0A438IGB5_VITVI</name>
<dbReference type="AlphaFoldDB" id="A0A438IGB5"/>
<dbReference type="Proteomes" id="UP000288805">
    <property type="component" value="Unassembled WGS sequence"/>
</dbReference>
<comment type="caution">
    <text evidence="1">The sequence shown here is derived from an EMBL/GenBank/DDBJ whole genome shotgun (WGS) entry which is preliminary data.</text>
</comment>
<evidence type="ECO:0000313" key="1">
    <source>
        <dbReference type="EMBL" id="RVW95786.1"/>
    </source>
</evidence>
<organism evidence="1 2">
    <name type="scientific">Vitis vinifera</name>
    <name type="common">Grape</name>
    <dbReference type="NCBI Taxonomy" id="29760"/>
    <lineage>
        <taxon>Eukaryota</taxon>
        <taxon>Viridiplantae</taxon>
        <taxon>Streptophyta</taxon>
        <taxon>Embryophyta</taxon>
        <taxon>Tracheophyta</taxon>
        <taxon>Spermatophyta</taxon>
        <taxon>Magnoliopsida</taxon>
        <taxon>eudicotyledons</taxon>
        <taxon>Gunneridae</taxon>
        <taxon>Pentapetalae</taxon>
        <taxon>rosids</taxon>
        <taxon>Vitales</taxon>
        <taxon>Vitaceae</taxon>
        <taxon>Viteae</taxon>
        <taxon>Vitis</taxon>
    </lineage>
</organism>
<dbReference type="EMBL" id="QGNW01000111">
    <property type="protein sequence ID" value="RVW95786.1"/>
    <property type="molecule type" value="Genomic_DNA"/>
</dbReference>
<protein>
    <submittedName>
        <fullName evidence="1">Uncharacterized protein</fullName>
    </submittedName>
</protein>
<evidence type="ECO:0000313" key="2">
    <source>
        <dbReference type="Proteomes" id="UP000288805"/>
    </source>
</evidence>
<gene>
    <name evidence="1" type="ORF">CK203_025693</name>
</gene>
<sequence>MWKSMKIGNREKGFEMQVSDGDHIDRLISCLYMALPFFVV</sequence>
<accession>A0A438IGB5</accession>
<reference evidence="1 2" key="1">
    <citation type="journal article" date="2018" name="PLoS Genet.">
        <title>Population sequencing reveals clonal diversity and ancestral inbreeding in the grapevine cultivar Chardonnay.</title>
        <authorList>
            <person name="Roach M.J."/>
            <person name="Johnson D.L."/>
            <person name="Bohlmann J."/>
            <person name="van Vuuren H.J."/>
            <person name="Jones S.J."/>
            <person name="Pretorius I.S."/>
            <person name="Schmidt S.A."/>
            <person name="Borneman A.R."/>
        </authorList>
    </citation>
    <scope>NUCLEOTIDE SEQUENCE [LARGE SCALE GENOMIC DNA]</scope>
    <source>
        <strain evidence="2">cv. Chardonnay</strain>
        <tissue evidence="1">Leaf</tissue>
    </source>
</reference>
<proteinExistence type="predicted"/>